<evidence type="ECO:0000313" key="2">
    <source>
        <dbReference type="EMBL" id="PSB35719.1"/>
    </source>
</evidence>
<dbReference type="PANTHER" id="PTHR34107:SF6">
    <property type="entry name" value="SLR0981 PROTEIN"/>
    <property type="match status" value="1"/>
</dbReference>
<feature type="domain" description="Putative restriction endonuclease" evidence="1">
    <location>
        <begin position="17"/>
        <end position="188"/>
    </location>
</feature>
<organism evidence="2 3">
    <name type="scientific">Stenomitos frigidus ULC18</name>
    <dbReference type="NCBI Taxonomy" id="2107698"/>
    <lineage>
        <taxon>Bacteria</taxon>
        <taxon>Bacillati</taxon>
        <taxon>Cyanobacteriota</taxon>
        <taxon>Cyanophyceae</taxon>
        <taxon>Leptolyngbyales</taxon>
        <taxon>Leptolyngbyaceae</taxon>
        <taxon>Stenomitos</taxon>
    </lineage>
</organism>
<dbReference type="RefSeq" id="WP_106254344.1">
    <property type="nucleotide sequence ID" value="NZ_CAWNSW010000016.1"/>
</dbReference>
<dbReference type="InterPro" id="IPR011335">
    <property type="entry name" value="Restrct_endonuc-II-like"/>
</dbReference>
<dbReference type="Pfam" id="PF05685">
    <property type="entry name" value="Uma2"/>
    <property type="match status" value="1"/>
</dbReference>
<dbReference type="Proteomes" id="UP000239576">
    <property type="component" value="Unassembled WGS sequence"/>
</dbReference>
<dbReference type="InterPro" id="IPR012296">
    <property type="entry name" value="Nuclease_put_TT1808"/>
</dbReference>
<proteinExistence type="predicted"/>
<dbReference type="OrthoDB" id="454453at2"/>
<evidence type="ECO:0000259" key="1">
    <source>
        <dbReference type="Pfam" id="PF05685"/>
    </source>
</evidence>
<dbReference type="Gene3D" id="3.90.1570.10">
    <property type="entry name" value="tt1808, chain A"/>
    <property type="match status" value="1"/>
</dbReference>
<dbReference type="InterPro" id="IPR008538">
    <property type="entry name" value="Uma2"/>
</dbReference>
<keyword evidence="3" id="KW-1185">Reference proteome</keyword>
<protein>
    <recommendedName>
        <fullName evidence="1">Putative restriction endonuclease domain-containing protein</fullName>
    </recommendedName>
</protein>
<evidence type="ECO:0000313" key="3">
    <source>
        <dbReference type="Proteomes" id="UP000239576"/>
    </source>
</evidence>
<reference evidence="2 3" key="2">
    <citation type="submission" date="2018-03" db="EMBL/GenBank/DDBJ databases">
        <title>The ancient ancestry and fast evolution of plastids.</title>
        <authorList>
            <person name="Moore K.R."/>
            <person name="Magnabosco C."/>
            <person name="Momper L."/>
            <person name="Gold D.A."/>
            <person name="Bosak T."/>
            <person name="Fournier G.P."/>
        </authorList>
    </citation>
    <scope>NUCLEOTIDE SEQUENCE [LARGE SCALE GENOMIC DNA]</scope>
    <source>
        <strain evidence="2 3">ULC18</strain>
    </source>
</reference>
<name>A0A2T1ESL6_9CYAN</name>
<dbReference type="SUPFAM" id="SSF52980">
    <property type="entry name" value="Restriction endonuclease-like"/>
    <property type="match status" value="1"/>
</dbReference>
<dbReference type="CDD" id="cd06260">
    <property type="entry name" value="DUF820-like"/>
    <property type="match status" value="1"/>
</dbReference>
<dbReference type="AlphaFoldDB" id="A0A2T1ESL6"/>
<dbReference type="EMBL" id="PVWK01000004">
    <property type="protein sequence ID" value="PSB35719.1"/>
    <property type="molecule type" value="Genomic_DNA"/>
</dbReference>
<dbReference type="PANTHER" id="PTHR34107">
    <property type="entry name" value="SLL0198 PROTEIN-RELATED"/>
    <property type="match status" value="1"/>
</dbReference>
<accession>A0A2T1ESL6</accession>
<comment type="caution">
    <text evidence="2">The sequence shown here is derived from an EMBL/GenBank/DDBJ whole genome shotgun (WGS) entry which is preliminary data.</text>
</comment>
<gene>
    <name evidence="2" type="ORF">C7B82_00415</name>
</gene>
<reference evidence="3" key="1">
    <citation type="submission" date="2018-02" db="EMBL/GenBank/DDBJ databases">
        <authorList>
            <person name="Moore K."/>
            <person name="Momper L."/>
        </authorList>
    </citation>
    <scope>NUCLEOTIDE SEQUENCE [LARGE SCALE GENOMIC DNA]</scope>
    <source>
        <strain evidence="3">ULC18</strain>
    </source>
</reference>
<sequence length="191" mass="21634">MTAFTINFDAIVQITDEHFAQLCRANPDVKFERTTKGELVIVAPTGGETGSYNSELNADFVIWNRQTKLGIVFDSSTCFKLPNEALRSPDVAWIKNERWNELALEQKQKFPPIAPDFVLELMSPSDYLSDAQAKMQEYIANDVKLGWLLNRKDHSAEIYRPNQPVEVLKSPATLSDEDVLPGFVLNVQSIW</sequence>